<comment type="catalytic activity">
    <reaction evidence="3">
        <text>a long-chain fatty acid + ATP + CoA = a long-chain fatty acyl-CoA + AMP + diphosphate</text>
        <dbReference type="Rhea" id="RHEA:15421"/>
        <dbReference type="ChEBI" id="CHEBI:30616"/>
        <dbReference type="ChEBI" id="CHEBI:33019"/>
        <dbReference type="ChEBI" id="CHEBI:57287"/>
        <dbReference type="ChEBI" id="CHEBI:57560"/>
        <dbReference type="ChEBI" id="CHEBI:83139"/>
        <dbReference type="ChEBI" id="CHEBI:456215"/>
        <dbReference type="EC" id="6.2.1.3"/>
    </reaction>
    <physiologicalReaction direction="left-to-right" evidence="3">
        <dbReference type="Rhea" id="RHEA:15422"/>
    </physiologicalReaction>
</comment>
<dbReference type="InterPro" id="IPR042099">
    <property type="entry name" value="ANL_N_sf"/>
</dbReference>
<accession>A0A5P9NPV8</accession>
<evidence type="ECO:0000256" key="2">
    <source>
        <dbReference type="ARBA" id="ARBA00022840"/>
    </source>
</evidence>
<dbReference type="InterPro" id="IPR000873">
    <property type="entry name" value="AMP-dep_synth/lig_dom"/>
</dbReference>
<organism evidence="5 6">
    <name type="scientific">Halioglobus maricola</name>
    <dbReference type="NCBI Taxonomy" id="2601894"/>
    <lineage>
        <taxon>Bacteria</taxon>
        <taxon>Pseudomonadati</taxon>
        <taxon>Pseudomonadota</taxon>
        <taxon>Gammaproteobacteria</taxon>
        <taxon>Cellvibrionales</taxon>
        <taxon>Halieaceae</taxon>
        <taxon>Halioglobus</taxon>
    </lineage>
</organism>
<dbReference type="InterPro" id="IPR020845">
    <property type="entry name" value="AMP-binding_CS"/>
</dbReference>
<sequence length="543" mass="59100">MLPLQCFMQRVSKQPKAAYLHQPVNGEWTTYSYSDVASMARKVATGLIERGCEKGDRISLISKNCAEWLIADLGIMMAGMVSVPIYPNAGVATIEHVVGHSQAKAIFIGKLDDYTAVDEALGECDRVTFGGYAKEGVDTLTDWFSRFAELQEPVMPLPDDLWTVVYTSGSTGVPKGVGLTYSNIRASSQELLSDNCDVEGRHRVLSYLPLAHVAERAAVEIGSIYADVEVFFNESLETFVSDLQYAKVTQFVSVPRLWAKFQAQVLAQIDYDTLEGLLQSDDGSTVSAAIRDKLGLGHCKIFVSGTAPIAPALLAWYSRIGIEIVEGWGMTETSGVGAANIPFDPSRLGTIGIPVNGLEIKLSEAGEMLIRGDSVFSSYYKSPEATAESFEDGWFRTGDKAEVSTEGVWRIIGRVKEQFKTAKGKYVSPVPIESLVSACPLIEQVCVTGSGQPQPYALVVLAQGVSASNEDVEAELDRLLEDVNAGLESHEQLSGVLVVQDEWSILNEMLTPTMKLKRSNIESAYSRFSDSVRGVRWADSVVA</sequence>
<gene>
    <name evidence="5" type="ORF">EY643_09000</name>
</gene>
<name>A0A5P9NPV8_9GAMM</name>
<dbReference type="GO" id="GO:0016020">
    <property type="term" value="C:membrane"/>
    <property type="evidence" value="ECO:0007669"/>
    <property type="project" value="TreeGrafter"/>
</dbReference>
<dbReference type="InterPro" id="IPR045851">
    <property type="entry name" value="AMP-bd_C_sf"/>
</dbReference>
<protein>
    <submittedName>
        <fullName evidence="5">AMP-dependent synthetase</fullName>
    </submittedName>
</protein>
<evidence type="ECO:0000256" key="3">
    <source>
        <dbReference type="ARBA" id="ARBA00024484"/>
    </source>
</evidence>
<dbReference type="PANTHER" id="PTHR43272">
    <property type="entry name" value="LONG-CHAIN-FATTY-ACID--COA LIGASE"/>
    <property type="match status" value="1"/>
</dbReference>
<dbReference type="GO" id="GO:0005524">
    <property type="term" value="F:ATP binding"/>
    <property type="evidence" value="ECO:0007669"/>
    <property type="project" value="UniProtKB-KW"/>
</dbReference>
<dbReference type="Gene3D" id="3.40.50.12780">
    <property type="entry name" value="N-terminal domain of ligase-like"/>
    <property type="match status" value="1"/>
</dbReference>
<dbReference type="Pfam" id="PF00501">
    <property type="entry name" value="AMP-binding"/>
    <property type="match status" value="1"/>
</dbReference>
<keyword evidence="2" id="KW-0067">ATP-binding</keyword>
<dbReference type="SUPFAM" id="SSF56801">
    <property type="entry name" value="Acetyl-CoA synthetase-like"/>
    <property type="match status" value="1"/>
</dbReference>
<dbReference type="AlphaFoldDB" id="A0A5P9NPV8"/>
<dbReference type="KEGG" id="halc:EY643_09000"/>
<keyword evidence="1" id="KW-0547">Nucleotide-binding</keyword>
<keyword evidence="6" id="KW-1185">Reference proteome</keyword>
<dbReference type="PANTHER" id="PTHR43272:SF33">
    <property type="entry name" value="AMP-BINDING DOMAIN-CONTAINING PROTEIN-RELATED"/>
    <property type="match status" value="1"/>
</dbReference>
<dbReference type="Gene3D" id="3.30.300.30">
    <property type="match status" value="1"/>
</dbReference>
<reference evidence="5 6" key="1">
    <citation type="submission" date="2019-02" db="EMBL/GenBank/DDBJ databases">
        <authorList>
            <person name="Li S.-H."/>
        </authorList>
    </citation>
    <scope>NUCLEOTIDE SEQUENCE [LARGE SCALE GENOMIC DNA]</scope>
    <source>
        <strain evidence="5 6">IMCC14385</strain>
    </source>
</reference>
<proteinExistence type="predicted"/>
<evidence type="ECO:0000313" key="6">
    <source>
        <dbReference type="Proteomes" id="UP000326287"/>
    </source>
</evidence>
<dbReference type="Pfam" id="PF23562">
    <property type="entry name" value="AMP-binding_C_3"/>
    <property type="match status" value="1"/>
</dbReference>
<evidence type="ECO:0000259" key="4">
    <source>
        <dbReference type="Pfam" id="PF00501"/>
    </source>
</evidence>
<dbReference type="EMBL" id="CP036422">
    <property type="protein sequence ID" value="QFU77827.1"/>
    <property type="molecule type" value="Genomic_DNA"/>
</dbReference>
<feature type="domain" description="AMP-dependent synthetase/ligase" evidence="4">
    <location>
        <begin position="9"/>
        <end position="380"/>
    </location>
</feature>
<dbReference type="PROSITE" id="PS00455">
    <property type="entry name" value="AMP_BINDING"/>
    <property type="match status" value="1"/>
</dbReference>
<evidence type="ECO:0000313" key="5">
    <source>
        <dbReference type="EMBL" id="QFU77827.1"/>
    </source>
</evidence>
<evidence type="ECO:0000256" key="1">
    <source>
        <dbReference type="ARBA" id="ARBA00022741"/>
    </source>
</evidence>
<dbReference type="GO" id="GO:0004467">
    <property type="term" value="F:long-chain fatty acid-CoA ligase activity"/>
    <property type="evidence" value="ECO:0007669"/>
    <property type="project" value="UniProtKB-EC"/>
</dbReference>
<dbReference type="OrthoDB" id="5296889at2"/>
<dbReference type="Proteomes" id="UP000326287">
    <property type="component" value="Chromosome"/>
</dbReference>